<dbReference type="GO" id="GO:0003723">
    <property type="term" value="F:RNA binding"/>
    <property type="evidence" value="ECO:0007669"/>
    <property type="project" value="InterPro"/>
</dbReference>
<feature type="region of interest" description="Disordered" evidence="1">
    <location>
        <begin position="1"/>
        <end position="42"/>
    </location>
</feature>
<dbReference type="InterPro" id="IPR014944">
    <property type="entry name" value="Toxin_SymE-like"/>
</dbReference>
<feature type="domain" description="Toxin SymE-like" evidence="2">
    <location>
        <begin position="25"/>
        <end position="79"/>
    </location>
</feature>
<dbReference type="GO" id="GO:0016070">
    <property type="term" value="P:RNA metabolic process"/>
    <property type="evidence" value="ECO:0007669"/>
    <property type="project" value="InterPro"/>
</dbReference>
<evidence type="ECO:0000256" key="1">
    <source>
        <dbReference type="SAM" id="MobiDB-lite"/>
    </source>
</evidence>
<evidence type="ECO:0000313" key="4">
    <source>
        <dbReference type="Proteomes" id="UP000487117"/>
    </source>
</evidence>
<dbReference type="Proteomes" id="UP000487117">
    <property type="component" value="Unassembled WGS sequence"/>
</dbReference>
<dbReference type="GO" id="GO:0005737">
    <property type="term" value="C:cytoplasm"/>
    <property type="evidence" value="ECO:0007669"/>
    <property type="project" value="InterPro"/>
</dbReference>
<accession>A0A7V8FF33</accession>
<dbReference type="GO" id="GO:0016788">
    <property type="term" value="F:hydrolase activity, acting on ester bonds"/>
    <property type="evidence" value="ECO:0007669"/>
    <property type="project" value="InterPro"/>
</dbReference>
<proteinExistence type="predicted"/>
<dbReference type="Pfam" id="PF08845">
    <property type="entry name" value="SymE_toxin"/>
    <property type="match status" value="1"/>
</dbReference>
<evidence type="ECO:0000259" key="2">
    <source>
        <dbReference type="Pfam" id="PF08845"/>
    </source>
</evidence>
<dbReference type="AlphaFoldDB" id="A0A7V8FF33"/>
<name>A0A7V8FF33_STEMA</name>
<comment type="caution">
    <text evidence="3">The sequence shown here is derived from an EMBL/GenBank/DDBJ whole genome shotgun (WGS) entry which is preliminary data.</text>
</comment>
<protein>
    <recommendedName>
        <fullName evidence="2">Toxin SymE-like domain-containing protein</fullName>
    </recommendedName>
</protein>
<sequence>MSIWTPPARPESVPPRRKPYARTPTTCKVGAGGYAGRSEQGGSELVPSLRLRGRWLQQLGIGVGTRLRIIHGEGAITLEVINE</sequence>
<reference evidence="4" key="1">
    <citation type="journal article" date="2020" name="MBio">
        <title>Horizontal gene transfer to a defensive symbiont with a reduced genome amongst a multipartite beetle microbiome.</title>
        <authorList>
            <person name="Waterworth S.C."/>
            <person name="Florez L.V."/>
            <person name="Rees E.R."/>
            <person name="Hertweck C."/>
            <person name="Kaltenpoth M."/>
            <person name="Kwan J.C."/>
        </authorList>
    </citation>
    <scope>NUCLEOTIDE SEQUENCE [LARGE SCALE GENOMIC DNA]</scope>
</reference>
<organism evidence="3 4">
    <name type="scientific">Stenotrophomonas maltophilia</name>
    <name type="common">Pseudomonas maltophilia</name>
    <name type="synonym">Xanthomonas maltophilia</name>
    <dbReference type="NCBI Taxonomy" id="40324"/>
    <lineage>
        <taxon>Bacteria</taxon>
        <taxon>Pseudomonadati</taxon>
        <taxon>Pseudomonadota</taxon>
        <taxon>Gammaproteobacteria</taxon>
        <taxon>Lysobacterales</taxon>
        <taxon>Lysobacteraceae</taxon>
        <taxon>Stenotrophomonas</taxon>
        <taxon>Stenotrophomonas maltophilia group</taxon>
    </lineage>
</organism>
<dbReference type="EMBL" id="WNDS01000004">
    <property type="protein sequence ID" value="KAF1014212.1"/>
    <property type="molecule type" value="Genomic_DNA"/>
</dbReference>
<gene>
    <name evidence="3" type="ORF">GAK31_03236</name>
</gene>
<evidence type="ECO:0000313" key="3">
    <source>
        <dbReference type="EMBL" id="KAF1014212.1"/>
    </source>
</evidence>